<name>A0ABX2Q2A3_9BACT</name>
<proteinExistence type="predicted"/>
<dbReference type="SMART" id="SM00855">
    <property type="entry name" value="PGAM"/>
    <property type="match status" value="1"/>
</dbReference>
<reference evidence="1 2" key="1">
    <citation type="submission" date="2020-05" db="EMBL/GenBank/DDBJ databases">
        <title>Hymenobacter terrestris sp. nov. and Hymenobacter lapidiphilus sp. nov., isolated from regoliths in Antarctica.</title>
        <authorList>
            <person name="Sedlacek I."/>
            <person name="Pantucek R."/>
            <person name="Zeman M."/>
            <person name="Holochova P."/>
            <person name="Kralova S."/>
            <person name="Stankova E."/>
            <person name="Sedo O."/>
            <person name="Micenkova L."/>
            <person name="Svec P."/>
            <person name="Gupta V."/>
            <person name="Sood U."/>
            <person name="Korpole U.S."/>
            <person name="Lal R."/>
        </authorList>
    </citation>
    <scope>NUCLEOTIDE SEQUENCE [LARGE SCALE GENOMIC DNA]</scope>
    <source>
        <strain evidence="1 2">P5252</strain>
    </source>
</reference>
<dbReference type="Gene3D" id="3.40.50.1240">
    <property type="entry name" value="Phosphoglycerate mutase-like"/>
    <property type="match status" value="1"/>
</dbReference>
<dbReference type="SUPFAM" id="SSF53254">
    <property type="entry name" value="Phosphoglycerate mutase-like"/>
    <property type="match status" value="1"/>
</dbReference>
<dbReference type="EMBL" id="JABKAV010000011">
    <property type="protein sequence ID" value="NVO84407.1"/>
    <property type="molecule type" value="Genomic_DNA"/>
</dbReference>
<gene>
    <name evidence="1" type="ORF">HW556_05900</name>
</gene>
<organism evidence="1 2">
    <name type="scientific">Hymenobacter terrestris</name>
    <dbReference type="NCBI Taxonomy" id="2748310"/>
    <lineage>
        <taxon>Bacteria</taxon>
        <taxon>Pseudomonadati</taxon>
        <taxon>Bacteroidota</taxon>
        <taxon>Cytophagia</taxon>
        <taxon>Cytophagales</taxon>
        <taxon>Hymenobacteraceae</taxon>
        <taxon>Hymenobacter</taxon>
    </lineage>
</organism>
<dbReference type="CDD" id="cd07040">
    <property type="entry name" value="HP"/>
    <property type="match status" value="1"/>
</dbReference>
<protein>
    <submittedName>
        <fullName evidence="1">Histidine phosphatase family protein</fullName>
    </submittedName>
</protein>
<comment type="caution">
    <text evidence="1">The sequence shown here is derived from an EMBL/GenBank/DDBJ whole genome shotgun (WGS) entry which is preliminary data.</text>
</comment>
<sequence length="198" mass="21102">MNSTTKTPRPLAAWGLLLAGWLLLFGLAAACVRKPGPTEAALGPETRVYVVRHAEKDLTPGLPDPPLTAAGQARAQALAAVIPRQTRLSAIFSTNTARTQATVAPLAAARRLPVLVYDARELPALAARIRRDYPNQNVLVVGHSNTILETAEALGAPRPVPTVPDEIYDYLLEVHLPTDATRPATAVAHRYGASSVNQ</sequence>
<accession>A0ABX2Q2A3</accession>
<dbReference type="InterPro" id="IPR013078">
    <property type="entry name" value="His_Pase_superF_clade-1"/>
</dbReference>
<dbReference type="RefSeq" id="WP_176898898.1">
    <property type="nucleotide sequence ID" value="NZ_JABKAV010000011.1"/>
</dbReference>
<evidence type="ECO:0000313" key="2">
    <source>
        <dbReference type="Proteomes" id="UP000626554"/>
    </source>
</evidence>
<keyword evidence="2" id="KW-1185">Reference proteome</keyword>
<dbReference type="InterPro" id="IPR029033">
    <property type="entry name" value="His_PPase_superfam"/>
</dbReference>
<dbReference type="Pfam" id="PF00300">
    <property type="entry name" value="His_Phos_1"/>
    <property type="match status" value="1"/>
</dbReference>
<dbReference type="Proteomes" id="UP000626554">
    <property type="component" value="Unassembled WGS sequence"/>
</dbReference>
<evidence type="ECO:0000313" key="1">
    <source>
        <dbReference type="EMBL" id="NVO84407.1"/>
    </source>
</evidence>
<dbReference type="PROSITE" id="PS51257">
    <property type="entry name" value="PROKAR_LIPOPROTEIN"/>
    <property type="match status" value="1"/>
</dbReference>